<evidence type="ECO:0000313" key="1">
    <source>
        <dbReference type="EMBL" id="MEQ6290521.1"/>
    </source>
</evidence>
<protein>
    <submittedName>
        <fullName evidence="1">Uncharacterized protein</fullName>
    </submittedName>
</protein>
<gene>
    <name evidence="1" type="ORF">ABNW52_07830</name>
</gene>
<evidence type="ECO:0000313" key="2">
    <source>
        <dbReference type="Proteomes" id="UP001433638"/>
    </source>
</evidence>
<proteinExistence type="predicted"/>
<accession>A0ABV1M2S7</accession>
<keyword evidence="2" id="KW-1185">Reference proteome</keyword>
<name>A0ABV1M2S7_9NEIS</name>
<dbReference type="RefSeq" id="WP_349586090.1">
    <property type="nucleotide sequence ID" value="NZ_JBEFLD010000004.1"/>
</dbReference>
<sequence length="159" mass="17742">MELGFEKKLGSDVVSSQSAKMIPWVDKLMEKWARWKSANGWHGGGCGVSSLLLTEHREIDRAISQRDSPDDVMLDLDAAIVCLPDELIRVVQERYERGGLMEQKAVALGMSRVTFQRRLSTIHLAIQQALDSGPDKVPLLQVKWFAARSAVAKQKRLAA</sequence>
<reference evidence="1" key="1">
    <citation type="submission" date="2024-06" db="EMBL/GenBank/DDBJ databases">
        <title>Genome sequence of Vogesella sp. MAHUQ-64.</title>
        <authorList>
            <person name="Huq M.A."/>
        </authorList>
    </citation>
    <scope>NUCLEOTIDE SEQUENCE</scope>
    <source>
        <strain evidence="1">MAHUQ-64</strain>
    </source>
</reference>
<organism evidence="1 2">
    <name type="scientific">Vogesella oryzagri</name>
    <dbReference type="NCBI Taxonomy" id="3160864"/>
    <lineage>
        <taxon>Bacteria</taxon>
        <taxon>Pseudomonadati</taxon>
        <taxon>Pseudomonadota</taxon>
        <taxon>Betaproteobacteria</taxon>
        <taxon>Neisseriales</taxon>
        <taxon>Chromobacteriaceae</taxon>
        <taxon>Vogesella</taxon>
    </lineage>
</organism>
<dbReference type="Proteomes" id="UP001433638">
    <property type="component" value="Unassembled WGS sequence"/>
</dbReference>
<comment type="caution">
    <text evidence="1">The sequence shown here is derived from an EMBL/GenBank/DDBJ whole genome shotgun (WGS) entry which is preliminary data.</text>
</comment>
<dbReference type="EMBL" id="JBEFLD010000004">
    <property type="protein sequence ID" value="MEQ6290521.1"/>
    <property type="molecule type" value="Genomic_DNA"/>
</dbReference>